<proteinExistence type="predicted"/>
<accession>A0A0C9XTA3</accession>
<dbReference type="AlphaFoldDB" id="A0A0C9XTA3"/>
<name>A0A0C9XTA3_9AGAM</name>
<dbReference type="Proteomes" id="UP000054018">
    <property type="component" value="Unassembled WGS sequence"/>
</dbReference>
<gene>
    <name evidence="1" type="ORF">PISMIDRAFT_320861</name>
</gene>
<dbReference type="HOGENOM" id="CLU_1555872_0_0_1"/>
<dbReference type="EMBL" id="KN833887">
    <property type="protein sequence ID" value="KIK15545.1"/>
    <property type="molecule type" value="Genomic_DNA"/>
</dbReference>
<evidence type="ECO:0000313" key="1">
    <source>
        <dbReference type="EMBL" id="KIK15545.1"/>
    </source>
</evidence>
<evidence type="ECO:0000313" key="2">
    <source>
        <dbReference type="Proteomes" id="UP000054018"/>
    </source>
</evidence>
<sequence>MVHSYTLILRSTSTTTTVLAVLAIPLKSIDPQVLVRILPTVPPVPSSSHPLPLLRRLLIPLWHLVCFWNSSSPHLSHHSHHLFFSLLACFLSHRVISSCFWCIRASNLARSVARRAVANLKGRGTVVDIAVVATAKIAELVGIIVVAVCKEILPAPVLVLDEDANEEGTRSS</sequence>
<protein>
    <submittedName>
        <fullName evidence="1">Uncharacterized protein</fullName>
    </submittedName>
</protein>
<keyword evidence="2" id="KW-1185">Reference proteome</keyword>
<reference evidence="1 2" key="1">
    <citation type="submission" date="2014-04" db="EMBL/GenBank/DDBJ databases">
        <authorList>
            <consortium name="DOE Joint Genome Institute"/>
            <person name="Kuo A."/>
            <person name="Kohler A."/>
            <person name="Costa M.D."/>
            <person name="Nagy L.G."/>
            <person name="Floudas D."/>
            <person name="Copeland A."/>
            <person name="Barry K.W."/>
            <person name="Cichocki N."/>
            <person name="Veneault-Fourrey C."/>
            <person name="LaButti K."/>
            <person name="Lindquist E.A."/>
            <person name="Lipzen A."/>
            <person name="Lundell T."/>
            <person name="Morin E."/>
            <person name="Murat C."/>
            <person name="Sun H."/>
            <person name="Tunlid A."/>
            <person name="Henrissat B."/>
            <person name="Grigoriev I.V."/>
            <person name="Hibbett D.S."/>
            <person name="Martin F."/>
            <person name="Nordberg H.P."/>
            <person name="Cantor M.N."/>
            <person name="Hua S.X."/>
        </authorList>
    </citation>
    <scope>NUCLEOTIDE SEQUENCE [LARGE SCALE GENOMIC DNA]</scope>
    <source>
        <strain evidence="1 2">441</strain>
    </source>
</reference>
<reference evidence="2" key="2">
    <citation type="submission" date="2015-01" db="EMBL/GenBank/DDBJ databases">
        <title>Evolutionary Origins and Diversification of the Mycorrhizal Mutualists.</title>
        <authorList>
            <consortium name="DOE Joint Genome Institute"/>
            <consortium name="Mycorrhizal Genomics Consortium"/>
            <person name="Kohler A."/>
            <person name="Kuo A."/>
            <person name="Nagy L.G."/>
            <person name="Floudas D."/>
            <person name="Copeland A."/>
            <person name="Barry K.W."/>
            <person name="Cichocki N."/>
            <person name="Veneault-Fourrey C."/>
            <person name="LaButti K."/>
            <person name="Lindquist E.A."/>
            <person name="Lipzen A."/>
            <person name="Lundell T."/>
            <person name="Morin E."/>
            <person name="Murat C."/>
            <person name="Riley R."/>
            <person name="Ohm R."/>
            <person name="Sun H."/>
            <person name="Tunlid A."/>
            <person name="Henrissat B."/>
            <person name="Grigoriev I.V."/>
            <person name="Hibbett D.S."/>
            <person name="Martin F."/>
        </authorList>
    </citation>
    <scope>NUCLEOTIDE SEQUENCE [LARGE SCALE GENOMIC DNA]</scope>
    <source>
        <strain evidence="2">441</strain>
    </source>
</reference>
<organism evidence="1 2">
    <name type="scientific">Pisolithus microcarpus 441</name>
    <dbReference type="NCBI Taxonomy" id="765257"/>
    <lineage>
        <taxon>Eukaryota</taxon>
        <taxon>Fungi</taxon>
        <taxon>Dikarya</taxon>
        <taxon>Basidiomycota</taxon>
        <taxon>Agaricomycotina</taxon>
        <taxon>Agaricomycetes</taxon>
        <taxon>Agaricomycetidae</taxon>
        <taxon>Boletales</taxon>
        <taxon>Sclerodermatineae</taxon>
        <taxon>Pisolithaceae</taxon>
        <taxon>Pisolithus</taxon>
    </lineage>
</organism>